<evidence type="ECO:0000313" key="1">
    <source>
        <dbReference type="EMBL" id="KMV13888.1"/>
    </source>
</evidence>
<dbReference type="AlphaFoldDB" id="A0A0J8TWW5"/>
<name>A0A0J8TWW5_9MYCO</name>
<dbReference type="OrthoDB" id="7185309at2"/>
<protein>
    <recommendedName>
        <fullName evidence="3">Alkylmercury lyase</fullName>
    </recommendedName>
</protein>
<dbReference type="EMBL" id="LFOD01000066">
    <property type="protein sequence ID" value="KMV13888.1"/>
    <property type="molecule type" value="Genomic_DNA"/>
</dbReference>
<evidence type="ECO:0000313" key="2">
    <source>
        <dbReference type="Proteomes" id="UP000037594"/>
    </source>
</evidence>
<dbReference type="PATRIC" id="fig|451644.5.peg.6799"/>
<evidence type="ECO:0008006" key="3">
    <source>
        <dbReference type="Google" id="ProtNLM"/>
    </source>
</evidence>
<reference evidence="1 2" key="1">
    <citation type="submission" date="2015-06" db="EMBL/GenBank/DDBJ databases">
        <title>Genome sequence of Mycobacterium conceptionense strain MLE.</title>
        <authorList>
            <person name="Greninger A.L."/>
            <person name="Cunningham G."/>
            <person name="Chiu C.Y."/>
            <person name="Miller S."/>
        </authorList>
    </citation>
    <scope>NUCLEOTIDE SEQUENCE [LARGE SCALE GENOMIC DNA]</scope>
    <source>
        <strain evidence="1 2">MLE</strain>
    </source>
</reference>
<dbReference type="RefSeq" id="WP_016343860.1">
    <property type="nucleotide sequence ID" value="NZ_LFOD01000066.1"/>
</dbReference>
<gene>
    <name evidence="1" type="ORF">ACT17_33065</name>
</gene>
<proteinExistence type="predicted"/>
<accession>A0A0J8TWW5</accession>
<comment type="caution">
    <text evidence="1">The sequence shown here is derived from an EMBL/GenBank/DDBJ whole genome shotgun (WGS) entry which is preliminary data.</text>
</comment>
<sequence>MTYTDARPAPQVELLVIAGCPHRTLTEALVRVMLDQLGLGHIAVRTSVIDTPAEALRLGFSGSPTILIDGIDPWLPRRPQPAIACRLYPTTDGLPDRQELAAALHAAAVTTPRRQSPQTA</sequence>
<dbReference type="Proteomes" id="UP000037594">
    <property type="component" value="Unassembled WGS sequence"/>
</dbReference>
<organism evidence="1 2">
    <name type="scientific">Mycolicibacterium conceptionense</name>
    <dbReference type="NCBI Taxonomy" id="451644"/>
    <lineage>
        <taxon>Bacteria</taxon>
        <taxon>Bacillati</taxon>
        <taxon>Actinomycetota</taxon>
        <taxon>Actinomycetes</taxon>
        <taxon>Mycobacteriales</taxon>
        <taxon>Mycobacteriaceae</taxon>
        <taxon>Mycolicibacterium</taxon>
    </lineage>
</organism>